<dbReference type="AlphaFoldDB" id="A0A7W2E9Y9"/>
<keyword evidence="5" id="KW-1185">Reference proteome</keyword>
<protein>
    <submittedName>
        <fullName evidence="4">Uncharacterized protein</fullName>
    </submittedName>
</protein>
<keyword evidence="3" id="KW-0472">Membrane</keyword>
<feature type="transmembrane region" description="Helical" evidence="3">
    <location>
        <begin position="357"/>
        <end position="377"/>
    </location>
</feature>
<keyword evidence="3" id="KW-0812">Transmembrane</keyword>
<sequence>MQPTGNHFDLDAAAVAARNGWIADSEASEFYSLLFDRSDTSHWKDNLAASAQAAFASTADRATEMVWFEPFLNMVTDVCWQARERGLGAHEPQRVRRHRSVEQPRLLYLATALIELQLYRFDFNYDGIFEVLSRADDAPLQVGPYDLNGIYLTFAQLSAGKRIVPSELFSSIGLDPESPTNLSRHLDRVPVKLRHLLLHGLWLFPFRFYGVEMLILAESLVKSDPKDGNAYYRMGEAYRRIAAATQWDFETGPTATQALELEQTLRADPTLLEDQNYCYRRAVESLDMAIRVLDPQQLARHEEYKNYRLLVSTEWQVQTAIRSAVERQVASVDEKVQALSRQLESESNQLVWKSVEVLSLFAALMGLLITNISVLGIDSISTFERIGLIGMMAFIMVGFFLLVRNTVFRVREGREGPKEVRTKPQKFSLRRPRKTAELQQRISELERDIERMRNTNYQLAPFLDSASGEQRRTGTQLSDGYRERTP</sequence>
<evidence type="ECO:0000256" key="2">
    <source>
        <dbReference type="SAM" id="MobiDB-lite"/>
    </source>
</evidence>
<proteinExistence type="predicted"/>
<feature type="transmembrane region" description="Helical" evidence="3">
    <location>
        <begin position="383"/>
        <end position="403"/>
    </location>
</feature>
<evidence type="ECO:0000313" key="4">
    <source>
        <dbReference type="EMBL" id="MBA5243854.1"/>
    </source>
</evidence>
<accession>A0A7W2E9Y9</accession>
<keyword evidence="1" id="KW-0175">Coiled coil</keyword>
<comment type="caution">
    <text evidence="4">The sequence shown here is derived from an EMBL/GenBank/DDBJ whole genome shotgun (WGS) entry which is preliminary data.</text>
</comment>
<feature type="region of interest" description="Disordered" evidence="2">
    <location>
        <begin position="462"/>
        <end position="486"/>
    </location>
</feature>
<gene>
    <name evidence="4" type="ORF">H0193_03345</name>
</gene>
<dbReference type="Proteomes" id="UP000523682">
    <property type="component" value="Unassembled WGS sequence"/>
</dbReference>
<evidence type="ECO:0000256" key="3">
    <source>
        <dbReference type="SAM" id="Phobius"/>
    </source>
</evidence>
<keyword evidence="3" id="KW-1133">Transmembrane helix</keyword>
<evidence type="ECO:0000313" key="5">
    <source>
        <dbReference type="Proteomes" id="UP000523682"/>
    </source>
</evidence>
<evidence type="ECO:0000256" key="1">
    <source>
        <dbReference type="SAM" id="Coils"/>
    </source>
</evidence>
<dbReference type="EMBL" id="JACDTZ010000001">
    <property type="protein sequence ID" value="MBA5243854.1"/>
    <property type="molecule type" value="Genomic_DNA"/>
</dbReference>
<organism evidence="4 5">
    <name type="scientific">Corynebacterium haemomassiliense</name>
    <dbReference type="NCBI Taxonomy" id="2754726"/>
    <lineage>
        <taxon>Bacteria</taxon>
        <taxon>Bacillati</taxon>
        <taxon>Actinomycetota</taxon>
        <taxon>Actinomycetes</taxon>
        <taxon>Mycobacteriales</taxon>
        <taxon>Corynebacteriaceae</taxon>
        <taxon>Corynebacterium</taxon>
    </lineage>
</organism>
<name>A0A7W2E9Y9_9CORY</name>
<reference evidence="4 5" key="1">
    <citation type="submission" date="2020-07" db="EMBL/GenBank/DDBJ databases">
        <title>Draft genome and description of Corynebacterium haemomassiliense strain Marseile-Q3615 sp. nov.</title>
        <authorList>
            <person name="Boxberger M."/>
            <person name="La Scola B."/>
        </authorList>
    </citation>
    <scope>NUCLEOTIDE SEQUENCE [LARGE SCALE GENOMIC DNA]</scope>
    <source>
        <strain evidence="4 5">Marseille-Q3615</strain>
    </source>
</reference>
<dbReference type="RefSeq" id="WP_181888546.1">
    <property type="nucleotide sequence ID" value="NZ_JACDTZ010000001.1"/>
</dbReference>
<feature type="coiled-coil region" evidence="1">
    <location>
        <begin position="322"/>
        <end position="349"/>
    </location>
</feature>